<keyword evidence="1" id="KW-1133">Transmembrane helix</keyword>
<evidence type="ECO:0000313" key="2">
    <source>
        <dbReference type="EMBL" id="OZY85780.1"/>
    </source>
</evidence>
<sequence>MLFLIKVINKDKYSGYWLMFGMFSLFVLKINRCYFINPQFTPNLGRYILQILVQSNMLIAEPPKFRLINEQCMLVISIL</sequence>
<protein>
    <submittedName>
        <fullName evidence="2">Uncharacterized protein</fullName>
    </submittedName>
</protein>
<evidence type="ECO:0000256" key="1">
    <source>
        <dbReference type="SAM" id="Phobius"/>
    </source>
</evidence>
<keyword evidence="3" id="KW-1185">Reference proteome</keyword>
<accession>A0A266Q7J0</accession>
<dbReference type="EMBL" id="NHNI01000001">
    <property type="protein sequence ID" value="OZY85780.1"/>
    <property type="molecule type" value="Genomic_DNA"/>
</dbReference>
<comment type="caution">
    <text evidence="2">The sequence shown here is derived from an EMBL/GenBank/DDBJ whole genome shotgun (WGS) entry which is preliminary data.</text>
</comment>
<keyword evidence="1" id="KW-0812">Transmembrane</keyword>
<gene>
    <name evidence="2" type="ORF">CBP51_01655</name>
</gene>
<name>A0A266Q7J0_9GAMM</name>
<dbReference type="Proteomes" id="UP000216101">
    <property type="component" value="Unassembled WGS sequence"/>
</dbReference>
<organism evidence="2 3">
    <name type="scientific">Cellvibrio mixtus</name>
    <dbReference type="NCBI Taxonomy" id="39650"/>
    <lineage>
        <taxon>Bacteria</taxon>
        <taxon>Pseudomonadati</taxon>
        <taxon>Pseudomonadota</taxon>
        <taxon>Gammaproteobacteria</taxon>
        <taxon>Cellvibrionales</taxon>
        <taxon>Cellvibrionaceae</taxon>
        <taxon>Cellvibrio</taxon>
    </lineage>
</organism>
<keyword evidence="1" id="KW-0472">Membrane</keyword>
<evidence type="ECO:0000313" key="3">
    <source>
        <dbReference type="Proteomes" id="UP000216101"/>
    </source>
</evidence>
<proteinExistence type="predicted"/>
<dbReference type="AlphaFoldDB" id="A0A266Q7J0"/>
<feature type="transmembrane region" description="Helical" evidence="1">
    <location>
        <begin position="13"/>
        <end position="30"/>
    </location>
</feature>
<reference evidence="3" key="1">
    <citation type="submission" date="2017-05" db="EMBL/GenBank/DDBJ databases">
        <authorList>
            <person name="Barney B.M."/>
        </authorList>
    </citation>
    <scope>NUCLEOTIDE SEQUENCE [LARGE SCALE GENOMIC DNA]</scope>
    <source>
        <strain evidence="3">PSBB022</strain>
    </source>
</reference>